<protein>
    <submittedName>
        <fullName evidence="6">4Fe-4S binding protein</fullName>
    </submittedName>
</protein>
<dbReference type="SUPFAM" id="SSF54862">
    <property type="entry name" value="4Fe-4S ferredoxins"/>
    <property type="match status" value="1"/>
</dbReference>
<keyword evidence="3" id="KW-0411">Iron-sulfur</keyword>
<dbReference type="RefSeq" id="WP_193528938.1">
    <property type="nucleotide sequence ID" value="NZ_JADCJZ010000001.1"/>
</dbReference>
<dbReference type="InterPro" id="IPR017900">
    <property type="entry name" value="4Fe4S_Fe_S_CS"/>
</dbReference>
<evidence type="ECO:0000313" key="7">
    <source>
        <dbReference type="Proteomes" id="UP001194273"/>
    </source>
</evidence>
<comment type="caution">
    <text evidence="6">The sequence shown here is derived from an EMBL/GenBank/DDBJ whole genome shotgun (WGS) entry which is preliminary data.</text>
</comment>
<dbReference type="PROSITE" id="PS51379">
    <property type="entry name" value="4FE4S_FER_2"/>
    <property type="match status" value="2"/>
</dbReference>
<feature type="domain" description="4Fe-4S ferredoxin-type" evidence="5">
    <location>
        <begin position="179"/>
        <end position="208"/>
    </location>
</feature>
<dbReference type="Pfam" id="PF00037">
    <property type="entry name" value="Fer4"/>
    <property type="match status" value="1"/>
</dbReference>
<evidence type="ECO:0000256" key="3">
    <source>
        <dbReference type="ARBA" id="ARBA00023014"/>
    </source>
</evidence>
<keyword evidence="2" id="KW-0408">Iron</keyword>
<sequence>MRVTAVKALYFTGAGTTRLVAERLVERCGLPAEATDVTPRGSVPPAFGEHDLAVFAVPSYGGRVPAPMLERIALCEGRDTPAVLLVTYGNRAIDDTLLELADAVRERGFVPVAAAAVVAHHSLMTNVAEGRPDEKDLAVVDELARVALARLSAAPDARSAELSDVPGNRPYREFGGVPFHPETDATRCVSCGACAGQCPTGAIDPDEPARTEAGRCVSCFRCVAACSAGARRIGGGPALAAARAAFAARPPWGTKEPSISHVSEHRDARTRKGSPHVHGHPLYRRRRRHVLWSQPGLDPGLR</sequence>
<dbReference type="InterPro" id="IPR029039">
    <property type="entry name" value="Flavoprotein-like_sf"/>
</dbReference>
<dbReference type="Gene3D" id="3.40.50.360">
    <property type="match status" value="1"/>
</dbReference>
<evidence type="ECO:0000259" key="5">
    <source>
        <dbReference type="PROSITE" id="PS51379"/>
    </source>
</evidence>
<dbReference type="EMBL" id="JADCJZ010000001">
    <property type="protein sequence ID" value="MBE5023498.1"/>
    <property type="molecule type" value="Genomic_DNA"/>
</dbReference>
<keyword evidence="1" id="KW-0479">Metal-binding</keyword>
<dbReference type="SUPFAM" id="SSF52218">
    <property type="entry name" value="Flavoproteins"/>
    <property type="match status" value="1"/>
</dbReference>
<keyword evidence="7" id="KW-1185">Reference proteome</keyword>
<reference evidence="6 7" key="1">
    <citation type="submission" date="2020-10" db="EMBL/GenBank/DDBJ databases">
        <title>ChiBAC.</title>
        <authorList>
            <person name="Zenner C."/>
            <person name="Hitch T.C.A."/>
            <person name="Clavel T."/>
        </authorList>
    </citation>
    <scope>NUCLEOTIDE SEQUENCE [LARGE SCALE GENOMIC DNA]</scope>
    <source>
        <strain evidence="6 7">DSM 107455</strain>
    </source>
</reference>
<evidence type="ECO:0000256" key="2">
    <source>
        <dbReference type="ARBA" id="ARBA00023004"/>
    </source>
</evidence>
<proteinExistence type="predicted"/>
<gene>
    <name evidence="6" type="ORF">INF26_01345</name>
</gene>
<dbReference type="InterPro" id="IPR017896">
    <property type="entry name" value="4Fe4S_Fe-S-bd"/>
</dbReference>
<dbReference type="PROSITE" id="PS00198">
    <property type="entry name" value="4FE4S_FER_1"/>
    <property type="match status" value="1"/>
</dbReference>
<feature type="domain" description="4Fe-4S ferredoxin-type" evidence="5">
    <location>
        <begin position="212"/>
        <end position="236"/>
    </location>
</feature>
<dbReference type="Proteomes" id="UP001194273">
    <property type="component" value="Unassembled WGS sequence"/>
</dbReference>
<evidence type="ECO:0000313" key="6">
    <source>
        <dbReference type="EMBL" id="MBE5023498.1"/>
    </source>
</evidence>
<accession>A0ABR9QQZ2</accession>
<feature type="region of interest" description="Disordered" evidence="4">
    <location>
        <begin position="252"/>
        <end position="282"/>
    </location>
</feature>
<feature type="compositionally biased region" description="Basic residues" evidence="4">
    <location>
        <begin position="268"/>
        <end position="282"/>
    </location>
</feature>
<dbReference type="Gene3D" id="3.30.70.20">
    <property type="match status" value="1"/>
</dbReference>
<organism evidence="6 7">
    <name type="scientific">Thermophilibacter gallinarum</name>
    <dbReference type="NCBI Taxonomy" id="2779357"/>
    <lineage>
        <taxon>Bacteria</taxon>
        <taxon>Bacillati</taxon>
        <taxon>Actinomycetota</taxon>
        <taxon>Coriobacteriia</taxon>
        <taxon>Coriobacteriales</taxon>
        <taxon>Atopobiaceae</taxon>
        <taxon>Thermophilibacter</taxon>
    </lineage>
</organism>
<evidence type="ECO:0000256" key="1">
    <source>
        <dbReference type="ARBA" id="ARBA00022723"/>
    </source>
</evidence>
<evidence type="ECO:0000256" key="4">
    <source>
        <dbReference type="SAM" id="MobiDB-lite"/>
    </source>
</evidence>
<name>A0ABR9QQZ2_9ACTN</name>